<dbReference type="EMBL" id="KI913120">
    <property type="protein sequence ID" value="ETV83349.1"/>
    <property type="molecule type" value="Genomic_DNA"/>
</dbReference>
<protein>
    <submittedName>
        <fullName evidence="1">Uncharacterized protein</fullName>
    </submittedName>
</protein>
<dbReference type="VEuPathDB" id="FungiDB:H257_04100"/>
<reference evidence="1" key="1">
    <citation type="submission" date="2013-12" db="EMBL/GenBank/DDBJ databases">
        <title>The Genome Sequence of Aphanomyces astaci APO3.</title>
        <authorList>
            <consortium name="The Broad Institute Genomics Platform"/>
            <person name="Russ C."/>
            <person name="Tyler B."/>
            <person name="van West P."/>
            <person name="Dieguez-Uribeondo J."/>
            <person name="Young S.K."/>
            <person name="Zeng Q."/>
            <person name="Gargeya S."/>
            <person name="Fitzgerald M."/>
            <person name="Abouelleil A."/>
            <person name="Alvarado L."/>
            <person name="Chapman S.B."/>
            <person name="Gainer-Dewar J."/>
            <person name="Goldberg J."/>
            <person name="Griggs A."/>
            <person name="Gujja S."/>
            <person name="Hansen M."/>
            <person name="Howarth C."/>
            <person name="Imamovic A."/>
            <person name="Ireland A."/>
            <person name="Larimer J."/>
            <person name="McCowan C."/>
            <person name="Murphy C."/>
            <person name="Pearson M."/>
            <person name="Poon T.W."/>
            <person name="Priest M."/>
            <person name="Roberts A."/>
            <person name="Saif S."/>
            <person name="Shea T."/>
            <person name="Sykes S."/>
            <person name="Wortman J."/>
            <person name="Nusbaum C."/>
            <person name="Birren B."/>
        </authorList>
    </citation>
    <scope>NUCLEOTIDE SEQUENCE [LARGE SCALE GENOMIC DNA]</scope>
    <source>
        <strain evidence="1">APO3</strain>
    </source>
</reference>
<proteinExistence type="predicted"/>
<dbReference type="GeneID" id="20806096"/>
<accession>W4GWE4</accession>
<gene>
    <name evidence="1" type="ORF">H257_04100</name>
</gene>
<evidence type="ECO:0000313" key="1">
    <source>
        <dbReference type="EMBL" id="ETV83349.1"/>
    </source>
</evidence>
<name>W4GWE4_APHAT</name>
<dbReference type="RefSeq" id="XP_009826779.1">
    <property type="nucleotide sequence ID" value="XM_009828477.1"/>
</dbReference>
<organism evidence="1">
    <name type="scientific">Aphanomyces astaci</name>
    <name type="common">Crayfish plague agent</name>
    <dbReference type="NCBI Taxonomy" id="112090"/>
    <lineage>
        <taxon>Eukaryota</taxon>
        <taxon>Sar</taxon>
        <taxon>Stramenopiles</taxon>
        <taxon>Oomycota</taxon>
        <taxon>Saprolegniomycetes</taxon>
        <taxon>Saprolegniales</taxon>
        <taxon>Verrucalvaceae</taxon>
        <taxon>Aphanomyces</taxon>
    </lineage>
</organism>
<dbReference type="AlphaFoldDB" id="W4GWE4"/>
<sequence length="166" mass="18843">MTSTAVVRVRVTRPLRPEGLDNHCDGPEILVLTDDLFDDVVAPPKCSGNSLRYVVGSFAYEVCVESQYIKTFLSCKTTMSSTLYKHHHNSSQQHHGGSWYHDQYACYLDCYSCDYHRCTKNLYQFTCYDDGSCDYTVVARTKIGQRKKWSFSVTGKVKSSISTSMS</sequence>